<dbReference type="InterPro" id="IPR000608">
    <property type="entry name" value="UBC"/>
</dbReference>
<dbReference type="OrthoDB" id="7851174at2759"/>
<feature type="non-terminal residue" evidence="2">
    <location>
        <position position="72"/>
    </location>
</feature>
<accession>A0A5J4PJI7</accession>
<dbReference type="SUPFAM" id="SSF54495">
    <property type="entry name" value="UBC-like"/>
    <property type="match status" value="1"/>
</dbReference>
<evidence type="ECO:0000259" key="1">
    <source>
        <dbReference type="PROSITE" id="PS50127"/>
    </source>
</evidence>
<organism evidence="2 3">
    <name type="scientific">Streblomastix strix</name>
    <dbReference type="NCBI Taxonomy" id="222440"/>
    <lineage>
        <taxon>Eukaryota</taxon>
        <taxon>Metamonada</taxon>
        <taxon>Preaxostyla</taxon>
        <taxon>Oxymonadida</taxon>
        <taxon>Streblomastigidae</taxon>
        <taxon>Streblomastix</taxon>
    </lineage>
</organism>
<proteinExistence type="predicted"/>
<name>A0A5J4PJI7_9EUKA</name>
<reference evidence="2 3" key="1">
    <citation type="submission" date="2019-03" db="EMBL/GenBank/DDBJ databases">
        <title>Single cell metagenomics reveals metabolic interactions within the superorganism composed of flagellate Streblomastix strix and complex community of Bacteroidetes bacteria on its surface.</title>
        <authorList>
            <person name="Treitli S.C."/>
            <person name="Kolisko M."/>
            <person name="Husnik F."/>
            <person name="Keeling P."/>
            <person name="Hampl V."/>
        </authorList>
    </citation>
    <scope>NUCLEOTIDE SEQUENCE [LARGE SCALE GENOMIC DNA]</scope>
    <source>
        <strain evidence="2">ST1C</strain>
    </source>
</reference>
<dbReference type="AlphaFoldDB" id="A0A5J4PJI7"/>
<evidence type="ECO:0000313" key="2">
    <source>
        <dbReference type="EMBL" id="KAA6308719.1"/>
    </source>
</evidence>
<dbReference type="Gene3D" id="3.10.110.10">
    <property type="entry name" value="Ubiquitin Conjugating Enzyme"/>
    <property type="match status" value="1"/>
</dbReference>
<feature type="non-terminal residue" evidence="2">
    <location>
        <position position="1"/>
    </location>
</feature>
<feature type="domain" description="UBC core" evidence="1">
    <location>
        <begin position="1"/>
        <end position="72"/>
    </location>
</feature>
<protein>
    <recommendedName>
        <fullName evidence="1">UBC core domain-containing protein</fullName>
    </recommendedName>
</protein>
<dbReference type="PROSITE" id="PS50127">
    <property type="entry name" value="UBC_2"/>
    <property type="match status" value="1"/>
</dbReference>
<dbReference type="InterPro" id="IPR016135">
    <property type="entry name" value="UBQ-conjugating_enzyme/RWD"/>
</dbReference>
<dbReference type="Proteomes" id="UP000324800">
    <property type="component" value="Unassembled WGS sequence"/>
</dbReference>
<dbReference type="EMBL" id="SNRW01050695">
    <property type="protein sequence ID" value="KAA6308719.1"/>
    <property type="molecule type" value="Genomic_DNA"/>
</dbReference>
<sequence length="72" mass="8177">GGVFHLAIDFPEEGYPFKPPKIRFVTKIFHPFVDHEGEIHIDFLKDQWSPAYSIGQVLLMIVATLSSFDSSI</sequence>
<evidence type="ECO:0000313" key="3">
    <source>
        <dbReference type="Proteomes" id="UP000324800"/>
    </source>
</evidence>
<dbReference type="Pfam" id="PF00179">
    <property type="entry name" value="UQ_con"/>
    <property type="match status" value="1"/>
</dbReference>
<comment type="caution">
    <text evidence="2">The sequence shown here is derived from an EMBL/GenBank/DDBJ whole genome shotgun (WGS) entry which is preliminary data.</text>
</comment>
<dbReference type="PANTHER" id="PTHR24068">
    <property type="entry name" value="UBIQUITIN-CONJUGATING ENZYME E2"/>
    <property type="match status" value="1"/>
</dbReference>
<gene>
    <name evidence="2" type="ORF">EZS28_056638</name>
</gene>